<sequence length="75" mass="8556">MNHIMGNDESRFLDIDALCMENRSVKELLLSEENGCSLPVTPQSISDLKSLATALLETIHEKNMVIQHQRQINKY</sequence>
<comment type="similarity">
    <text evidence="1">Belongs to the CCDC149 family.</text>
</comment>
<proteinExistence type="inferred from homology"/>
<accession>A0ABV0QNA7</accession>
<evidence type="ECO:0000313" key="4">
    <source>
        <dbReference type="Proteomes" id="UP001434883"/>
    </source>
</evidence>
<keyword evidence="2" id="KW-0175">Coiled coil</keyword>
<organism evidence="3 4">
    <name type="scientific">Xenoophorus captivus</name>
    <dbReference type="NCBI Taxonomy" id="1517983"/>
    <lineage>
        <taxon>Eukaryota</taxon>
        <taxon>Metazoa</taxon>
        <taxon>Chordata</taxon>
        <taxon>Craniata</taxon>
        <taxon>Vertebrata</taxon>
        <taxon>Euteleostomi</taxon>
        <taxon>Actinopterygii</taxon>
        <taxon>Neopterygii</taxon>
        <taxon>Teleostei</taxon>
        <taxon>Neoteleostei</taxon>
        <taxon>Acanthomorphata</taxon>
        <taxon>Ovalentaria</taxon>
        <taxon>Atherinomorphae</taxon>
        <taxon>Cyprinodontiformes</taxon>
        <taxon>Goodeidae</taxon>
        <taxon>Xenoophorus</taxon>
    </lineage>
</organism>
<dbReference type="PANTHER" id="PTHR21682">
    <property type="entry name" value="COILED-COIL DOMAIN-CONTAINING PROTEIN 149"/>
    <property type="match status" value="1"/>
</dbReference>
<evidence type="ECO:0000256" key="1">
    <source>
        <dbReference type="ARBA" id="ARBA00005872"/>
    </source>
</evidence>
<evidence type="ECO:0000256" key="2">
    <source>
        <dbReference type="ARBA" id="ARBA00023054"/>
    </source>
</evidence>
<gene>
    <name evidence="3" type="ORF">XENOCAPTIV_027707</name>
</gene>
<evidence type="ECO:0000313" key="3">
    <source>
        <dbReference type="EMBL" id="MEQ2197327.1"/>
    </source>
</evidence>
<dbReference type="EMBL" id="JAHRIN010017535">
    <property type="protein sequence ID" value="MEQ2197327.1"/>
    <property type="molecule type" value="Genomic_DNA"/>
</dbReference>
<keyword evidence="4" id="KW-1185">Reference proteome</keyword>
<reference evidence="3 4" key="1">
    <citation type="submission" date="2021-06" db="EMBL/GenBank/DDBJ databases">
        <authorList>
            <person name="Palmer J.M."/>
        </authorList>
    </citation>
    <scope>NUCLEOTIDE SEQUENCE [LARGE SCALE GENOMIC DNA]</scope>
    <source>
        <strain evidence="3 4">XC_2019</strain>
        <tissue evidence="3">Muscle</tissue>
    </source>
</reference>
<comment type="caution">
    <text evidence="3">The sequence shown here is derived from an EMBL/GenBank/DDBJ whole genome shotgun (WGS) entry which is preliminary data.</text>
</comment>
<dbReference type="Pfam" id="PF09789">
    <property type="entry name" value="CC149"/>
    <property type="match status" value="1"/>
</dbReference>
<dbReference type="InterPro" id="IPR019179">
    <property type="entry name" value="CC149"/>
</dbReference>
<protein>
    <submittedName>
        <fullName evidence="3">Uncharacterized protein</fullName>
    </submittedName>
</protein>
<dbReference type="Proteomes" id="UP001434883">
    <property type="component" value="Unassembled WGS sequence"/>
</dbReference>
<name>A0ABV0QNA7_9TELE</name>
<dbReference type="PANTHER" id="PTHR21682:SF2">
    <property type="entry name" value="COILED-COIL DOMAIN-CONTAINING PROTEIN 149"/>
    <property type="match status" value="1"/>
</dbReference>